<dbReference type="GO" id="GO:0030246">
    <property type="term" value="F:carbohydrate binding"/>
    <property type="evidence" value="ECO:0007669"/>
    <property type="project" value="InterPro"/>
</dbReference>
<dbReference type="PANTHER" id="PTHR48478:SF1">
    <property type="entry name" value="LECTIN-LIKE"/>
    <property type="match status" value="1"/>
</dbReference>
<feature type="domain" description="Zinc finger ZPR1-type" evidence="1">
    <location>
        <begin position="156"/>
        <end position="307"/>
    </location>
</feature>
<dbReference type="Pfam" id="PF14299">
    <property type="entry name" value="PP2"/>
    <property type="match status" value="1"/>
</dbReference>
<dbReference type="InterPro" id="IPR056180">
    <property type="entry name" value="ZPR1_jr_dom"/>
</dbReference>
<dbReference type="InterPro" id="IPR004457">
    <property type="entry name" value="Znf_ZPR1"/>
</dbReference>
<dbReference type="Proteomes" id="UP001177003">
    <property type="component" value="Chromosome 5"/>
</dbReference>
<name>A0AA35Z211_LACSI</name>
<dbReference type="AlphaFoldDB" id="A0AA35Z211"/>
<evidence type="ECO:0000313" key="3">
    <source>
        <dbReference type="Proteomes" id="UP001177003"/>
    </source>
</evidence>
<keyword evidence="3" id="KW-1185">Reference proteome</keyword>
<dbReference type="Pfam" id="PF22794">
    <property type="entry name" value="jr-ZPR1"/>
    <property type="match status" value="1"/>
</dbReference>
<gene>
    <name evidence="2" type="ORF">LSALG_LOCUS23928</name>
</gene>
<dbReference type="EMBL" id="OX465081">
    <property type="protein sequence ID" value="CAI9284399.1"/>
    <property type="molecule type" value="Genomic_DNA"/>
</dbReference>
<dbReference type="InterPro" id="IPR025886">
    <property type="entry name" value="PP2-like"/>
</dbReference>
<sequence length="348" mass="39770">MGLSKWEEDLLKNADAVMDKSPMEDLYAGVFFNQNRKKYWIDKATFGNCFMVFARDFTVAWGSDKRYWDWPSIKETSEVFIDVAELLMVCWLSVKSKFDTANLTAGMNYEVVFVMMIKENSRGWSAPVTFTLILPNGNKQQHEESLLKKPRSQWFEIQVGEFMVEPKNDGIIEFSLSKSKENWKTGLVVKGGAIPTKGKKVTLIVRNVNDLSRDVIKSDTASVKIPEIDLELAGGTLGGLVITVEGLVTKINESLERVHGFTFGDSLDEDRRSKWLDFKARLLKLLNIEETWTLILDNALENSFIAPTTYDIKDDFQLTFEYERSWEHNKELGLNDMDTSFVDVAYAS</sequence>
<organism evidence="2 3">
    <name type="scientific">Lactuca saligna</name>
    <name type="common">Willowleaf lettuce</name>
    <dbReference type="NCBI Taxonomy" id="75948"/>
    <lineage>
        <taxon>Eukaryota</taxon>
        <taxon>Viridiplantae</taxon>
        <taxon>Streptophyta</taxon>
        <taxon>Embryophyta</taxon>
        <taxon>Tracheophyta</taxon>
        <taxon>Spermatophyta</taxon>
        <taxon>Magnoliopsida</taxon>
        <taxon>eudicotyledons</taxon>
        <taxon>Gunneridae</taxon>
        <taxon>Pentapetalae</taxon>
        <taxon>asterids</taxon>
        <taxon>campanulids</taxon>
        <taxon>Asterales</taxon>
        <taxon>Asteraceae</taxon>
        <taxon>Cichorioideae</taxon>
        <taxon>Cichorieae</taxon>
        <taxon>Lactucinae</taxon>
        <taxon>Lactuca</taxon>
    </lineage>
</organism>
<dbReference type="FunFam" id="2.60.120.1040:FF:000006">
    <property type="entry name" value="Zinc finger protein zpr1"/>
    <property type="match status" value="1"/>
</dbReference>
<dbReference type="PANTHER" id="PTHR48478">
    <property type="entry name" value="LECTIN-LIKE"/>
    <property type="match status" value="1"/>
</dbReference>
<reference evidence="2" key="1">
    <citation type="submission" date="2023-04" db="EMBL/GenBank/DDBJ databases">
        <authorList>
            <person name="Vijverberg K."/>
            <person name="Xiong W."/>
            <person name="Schranz E."/>
        </authorList>
    </citation>
    <scope>NUCLEOTIDE SEQUENCE</scope>
</reference>
<evidence type="ECO:0000259" key="1">
    <source>
        <dbReference type="SMART" id="SM00709"/>
    </source>
</evidence>
<dbReference type="InterPro" id="IPR052147">
    <property type="entry name" value="PP2-like/Lectin"/>
</dbReference>
<evidence type="ECO:0000313" key="2">
    <source>
        <dbReference type="EMBL" id="CAI9284399.1"/>
    </source>
</evidence>
<dbReference type="InterPro" id="IPR042451">
    <property type="entry name" value="ZPR1_A/B_dom"/>
</dbReference>
<dbReference type="SMART" id="SM00709">
    <property type="entry name" value="Zpr1"/>
    <property type="match status" value="1"/>
</dbReference>
<dbReference type="GO" id="GO:0008270">
    <property type="term" value="F:zinc ion binding"/>
    <property type="evidence" value="ECO:0007669"/>
    <property type="project" value="InterPro"/>
</dbReference>
<protein>
    <recommendedName>
        <fullName evidence="1">Zinc finger ZPR1-type domain-containing protein</fullName>
    </recommendedName>
</protein>
<accession>A0AA35Z211</accession>
<proteinExistence type="predicted"/>
<dbReference type="Gene3D" id="2.60.120.1040">
    <property type="entry name" value="ZPR1, A/B domain"/>
    <property type="match status" value="1"/>
</dbReference>